<organism evidence="1 2">
    <name type="scientific">Pedobacter cryoconitis</name>
    <dbReference type="NCBI Taxonomy" id="188932"/>
    <lineage>
        <taxon>Bacteria</taxon>
        <taxon>Pseudomonadati</taxon>
        <taxon>Bacteroidota</taxon>
        <taxon>Sphingobacteriia</taxon>
        <taxon>Sphingobacteriales</taxon>
        <taxon>Sphingobacteriaceae</taxon>
        <taxon>Pedobacter</taxon>
    </lineage>
</organism>
<sequence>MNLKKIIVPVLILSGTMLLGCYGGNNPITEKQEKKEVSNLLSYYINKELKRDSIYLFNKSPVLLTELCVNNIVSENKDLGLTTDEILSKSQKDTIVWSNEIIPSAYIVSDKDITKFNNSAERVKKGQFFYLSNPIFSKDYKYAILHSEFVCGSRCGEGSTQLFKKENDNWRLLKTYCKTVN</sequence>
<name>A0A7X0J842_9SPHI</name>
<reference evidence="1 2" key="1">
    <citation type="submission" date="2020-08" db="EMBL/GenBank/DDBJ databases">
        <title>Genomic Encyclopedia of Type Strains, Phase IV (KMG-V): Genome sequencing to study the core and pangenomes of soil and plant-associated prokaryotes.</title>
        <authorList>
            <person name="Whitman W."/>
        </authorList>
    </citation>
    <scope>NUCLEOTIDE SEQUENCE [LARGE SCALE GENOMIC DNA]</scope>
    <source>
        <strain evidence="1 2">M2T3</strain>
    </source>
</reference>
<evidence type="ECO:0000313" key="1">
    <source>
        <dbReference type="EMBL" id="MBB6502813.1"/>
    </source>
</evidence>
<gene>
    <name evidence="1" type="ORF">HDF25_004996</name>
</gene>
<dbReference type="RefSeq" id="WP_184629059.1">
    <property type="nucleotide sequence ID" value="NZ_JACHCC010000016.1"/>
</dbReference>
<protein>
    <recommendedName>
        <fullName evidence="3">Lipoprotein</fullName>
    </recommendedName>
</protein>
<evidence type="ECO:0000313" key="2">
    <source>
        <dbReference type="Proteomes" id="UP000521017"/>
    </source>
</evidence>
<accession>A0A7X0J842</accession>
<dbReference type="PROSITE" id="PS51257">
    <property type="entry name" value="PROKAR_LIPOPROTEIN"/>
    <property type="match status" value="1"/>
</dbReference>
<evidence type="ECO:0008006" key="3">
    <source>
        <dbReference type="Google" id="ProtNLM"/>
    </source>
</evidence>
<comment type="caution">
    <text evidence="1">The sequence shown here is derived from an EMBL/GenBank/DDBJ whole genome shotgun (WGS) entry which is preliminary data.</text>
</comment>
<dbReference type="Proteomes" id="UP000521017">
    <property type="component" value="Unassembled WGS sequence"/>
</dbReference>
<dbReference type="EMBL" id="JACHCC010000016">
    <property type="protein sequence ID" value="MBB6502813.1"/>
    <property type="molecule type" value="Genomic_DNA"/>
</dbReference>
<dbReference type="AlphaFoldDB" id="A0A7X0J842"/>
<proteinExistence type="predicted"/>